<dbReference type="InterPro" id="IPR013785">
    <property type="entry name" value="Aldolase_TIM"/>
</dbReference>
<evidence type="ECO:0000259" key="10">
    <source>
        <dbReference type="Pfam" id="PF00697"/>
    </source>
</evidence>
<dbReference type="GO" id="GO:0004640">
    <property type="term" value="F:phosphoribosylanthranilate isomerase activity"/>
    <property type="evidence" value="ECO:0007669"/>
    <property type="project" value="UniProtKB-EC"/>
</dbReference>
<evidence type="ECO:0000256" key="3">
    <source>
        <dbReference type="ARBA" id="ARBA00012572"/>
    </source>
</evidence>
<dbReference type="EC" id="5.3.1.24" evidence="3 9"/>
<dbReference type="PANTHER" id="PTHR42894">
    <property type="entry name" value="N-(5'-PHOSPHORIBOSYL)ANTHRANILATE ISOMERASE"/>
    <property type="match status" value="1"/>
</dbReference>
<dbReference type="NCBIfam" id="NF002299">
    <property type="entry name" value="PRK01222.1-6"/>
    <property type="match status" value="1"/>
</dbReference>
<gene>
    <name evidence="9" type="primary">trpF</name>
    <name evidence="11" type="ORF">ACFQ1Z_03115</name>
</gene>
<keyword evidence="12" id="KW-1185">Reference proteome</keyword>
<evidence type="ECO:0000313" key="11">
    <source>
        <dbReference type="EMBL" id="MFD0912529.1"/>
    </source>
</evidence>
<dbReference type="RefSeq" id="WP_379055547.1">
    <property type="nucleotide sequence ID" value="NZ_JBHTKB010000001.1"/>
</dbReference>
<evidence type="ECO:0000256" key="1">
    <source>
        <dbReference type="ARBA" id="ARBA00001164"/>
    </source>
</evidence>
<sequence>MKRTRVKICGITRQEDAWAAIDAGADALGFVFYAPSPRAVTAAQAQAIIATLPPYISKVGLFVNAAVAEVQQLVATTALDCLQFHGDEQADYCEKFNLPYYKAIRVKPELNLIQCELDFASASALLLDTFSEKAVGGTGQTFDWSLIPAGLQKPVILAGGLNPDNVAQALQQVQPYAVDVSGGVEAQKGIKSPQKIAAFMQRVVEHDAQRNRAV</sequence>
<dbReference type="PANTHER" id="PTHR42894:SF1">
    <property type="entry name" value="N-(5'-PHOSPHORIBOSYL)ANTHRANILATE ISOMERASE"/>
    <property type="match status" value="1"/>
</dbReference>
<evidence type="ECO:0000256" key="6">
    <source>
        <dbReference type="ARBA" id="ARBA00022822"/>
    </source>
</evidence>
<evidence type="ECO:0000256" key="9">
    <source>
        <dbReference type="HAMAP-Rule" id="MF_00135"/>
    </source>
</evidence>
<dbReference type="NCBIfam" id="NF002298">
    <property type="entry name" value="PRK01222.1-4"/>
    <property type="match status" value="1"/>
</dbReference>
<keyword evidence="8 9" id="KW-0413">Isomerase</keyword>
<comment type="similarity">
    <text evidence="9">Belongs to the TrpF family.</text>
</comment>
<evidence type="ECO:0000256" key="2">
    <source>
        <dbReference type="ARBA" id="ARBA00004664"/>
    </source>
</evidence>
<dbReference type="InterPro" id="IPR001240">
    <property type="entry name" value="PRAI_dom"/>
</dbReference>
<comment type="catalytic activity">
    <reaction evidence="1 9">
        <text>N-(5-phospho-beta-D-ribosyl)anthranilate = 1-(2-carboxyphenylamino)-1-deoxy-D-ribulose 5-phosphate</text>
        <dbReference type="Rhea" id="RHEA:21540"/>
        <dbReference type="ChEBI" id="CHEBI:18277"/>
        <dbReference type="ChEBI" id="CHEBI:58613"/>
        <dbReference type="EC" id="5.3.1.24"/>
    </reaction>
</comment>
<dbReference type="Gene3D" id="3.20.20.70">
    <property type="entry name" value="Aldolase class I"/>
    <property type="match status" value="1"/>
</dbReference>
<evidence type="ECO:0000313" key="12">
    <source>
        <dbReference type="Proteomes" id="UP001597128"/>
    </source>
</evidence>
<dbReference type="InterPro" id="IPR011060">
    <property type="entry name" value="RibuloseP-bd_barrel"/>
</dbReference>
<dbReference type="SUPFAM" id="SSF51366">
    <property type="entry name" value="Ribulose-phoshate binding barrel"/>
    <property type="match status" value="1"/>
</dbReference>
<protein>
    <recommendedName>
        <fullName evidence="4 9">N-(5'-phosphoribosyl)anthranilate isomerase</fullName>
        <shortName evidence="9">PRAI</shortName>
        <ecNumber evidence="3 9">5.3.1.24</ecNumber>
    </recommendedName>
</protein>
<dbReference type="InterPro" id="IPR044643">
    <property type="entry name" value="TrpF_fam"/>
</dbReference>
<dbReference type="Proteomes" id="UP001597128">
    <property type="component" value="Unassembled WGS sequence"/>
</dbReference>
<keyword evidence="5 9" id="KW-0028">Amino-acid biosynthesis</keyword>
<accession>A0ABW3F3Z5</accession>
<keyword evidence="6 9" id="KW-0822">Tryptophan biosynthesis</keyword>
<dbReference type="EMBL" id="JBHTKB010000001">
    <property type="protein sequence ID" value="MFD0912529.1"/>
    <property type="molecule type" value="Genomic_DNA"/>
</dbReference>
<comment type="caution">
    <text evidence="11">The sequence shown here is derived from an EMBL/GenBank/DDBJ whole genome shotgun (WGS) entry which is preliminary data.</text>
</comment>
<feature type="domain" description="N-(5'phosphoribosyl) anthranilate isomerase (PRAI)" evidence="10">
    <location>
        <begin position="6"/>
        <end position="201"/>
    </location>
</feature>
<proteinExistence type="inferred from homology"/>
<reference evidence="12" key="1">
    <citation type="journal article" date="2019" name="Int. J. Syst. Evol. Microbiol.">
        <title>The Global Catalogue of Microorganisms (GCM) 10K type strain sequencing project: providing services to taxonomists for standard genome sequencing and annotation.</title>
        <authorList>
            <consortium name="The Broad Institute Genomics Platform"/>
            <consortium name="The Broad Institute Genome Sequencing Center for Infectious Disease"/>
            <person name="Wu L."/>
            <person name="Ma J."/>
        </authorList>
    </citation>
    <scope>NUCLEOTIDE SEQUENCE [LARGE SCALE GENOMIC DNA]</scope>
    <source>
        <strain evidence="12">CCUG 58412</strain>
    </source>
</reference>
<evidence type="ECO:0000256" key="4">
    <source>
        <dbReference type="ARBA" id="ARBA00022272"/>
    </source>
</evidence>
<comment type="pathway">
    <text evidence="2 9">Amino-acid biosynthesis; L-tryptophan biosynthesis; L-tryptophan from chorismate: step 3/5.</text>
</comment>
<evidence type="ECO:0000256" key="7">
    <source>
        <dbReference type="ARBA" id="ARBA00023141"/>
    </source>
</evidence>
<dbReference type="Pfam" id="PF00697">
    <property type="entry name" value="PRAI"/>
    <property type="match status" value="1"/>
</dbReference>
<evidence type="ECO:0000256" key="8">
    <source>
        <dbReference type="ARBA" id="ARBA00023235"/>
    </source>
</evidence>
<evidence type="ECO:0000256" key="5">
    <source>
        <dbReference type="ARBA" id="ARBA00022605"/>
    </source>
</evidence>
<organism evidence="11 12">
    <name type="scientific">Methylophilus luteus</name>
    <dbReference type="NCBI Taxonomy" id="640108"/>
    <lineage>
        <taxon>Bacteria</taxon>
        <taxon>Pseudomonadati</taxon>
        <taxon>Pseudomonadota</taxon>
        <taxon>Betaproteobacteria</taxon>
        <taxon>Nitrosomonadales</taxon>
        <taxon>Methylophilaceae</taxon>
        <taxon>Methylophilus</taxon>
    </lineage>
</organism>
<dbReference type="CDD" id="cd00405">
    <property type="entry name" value="PRAI"/>
    <property type="match status" value="1"/>
</dbReference>
<keyword evidence="7 9" id="KW-0057">Aromatic amino acid biosynthesis</keyword>
<dbReference type="HAMAP" id="MF_00135">
    <property type="entry name" value="PRAI"/>
    <property type="match status" value="1"/>
</dbReference>
<name>A0ABW3F3Z5_9PROT</name>